<dbReference type="InterPro" id="IPR036249">
    <property type="entry name" value="Thioredoxin-like_sf"/>
</dbReference>
<sequence length="57" mass="6391">MTGVQLWSGQDFSFQQAYQINAIPRFIIIDPEGKIVDANAPRPSEPRLKDLFTSLGI</sequence>
<gene>
    <name evidence="1" type="ORF">N5A56_001580</name>
</gene>
<proteinExistence type="predicted"/>
<accession>A0ABT5S527</accession>
<keyword evidence="2" id="KW-1185">Reference proteome</keyword>
<dbReference type="Gene3D" id="3.40.30.10">
    <property type="entry name" value="Glutaredoxin"/>
    <property type="match status" value="1"/>
</dbReference>
<dbReference type="EMBL" id="JAOSLC020000002">
    <property type="protein sequence ID" value="MDD7913205.1"/>
    <property type="molecule type" value="Genomic_DNA"/>
</dbReference>
<protein>
    <recommendedName>
        <fullName evidence="3">TlpA family protein disulfide reductase</fullName>
    </recommendedName>
</protein>
<comment type="caution">
    <text evidence="1">The sequence shown here is derived from an EMBL/GenBank/DDBJ whole genome shotgun (WGS) entry which is preliminary data.</text>
</comment>
<reference evidence="1" key="1">
    <citation type="submission" date="2023-02" db="EMBL/GenBank/DDBJ databases">
        <title>Polaribacter ponticola sp. nov., isolated from seawater.</title>
        <authorList>
            <person name="Baek J.H."/>
            <person name="Kim J.M."/>
            <person name="Choi D.G."/>
            <person name="Jeon C.O."/>
        </authorList>
    </citation>
    <scope>NUCLEOTIDE SEQUENCE</scope>
    <source>
        <strain evidence="1">MSW5</strain>
    </source>
</reference>
<dbReference type="Proteomes" id="UP001151478">
    <property type="component" value="Unassembled WGS sequence"/>
</dbReference>
<evidence type="ECO:0008006" key="3">
    <source>
        <dbReference type="Google" id="ProtNLM"/>
    </source>
</evidence>
<dbReference type="RefSeq" id="WP_265724077.1">
    <property type="nucleotide sequence ID" value="NZ_JAOSLC020000002.1"/>
</dbReference>
<dbReference type="SUPFAM" id="SSF52833">
    <property type="entry name" value="Thioredoxin-like"/>
    <property type="match status" value="1"/>
</dbReference>
<organism evidence="1 2">
    <name type="scientific">Polaribacter ponticola</name>
    <dbReference type="NCBI Taxonomy" id="2978475"/>
    <lineage>
        <taxon>Bacteria</taxon>
        <taxon>Pseudomonadati</taxon>
        <taxon>Bacteroidota</taxon>
        <taxon>Flavobacteriia</taxon>
        <taxon>Flavobacteriales</taxon>
        <taxon>Flavobacteriaceae</taxon>
    </lineage>
</organism>
<evidence type="ECO:0000313" key="2">
    <source>
        <dbReference type="Proteomes" id="UP001151478"/>
    </source>
</evidence>
<evidence type="ECO:0000313" key="1">
    <source>
        <dbReference type="EMBL" id="MDD7913205.1"/>
    </source>
</evidence>
<name>A0ABT5S527_9FLAO</name>